<dbReference type="Pfam" id="PF14856">
    <property type="entry name" value="Hce2"/>
    <property type="match status" value="1"/>
</dbReference>
<name>A0ABR1PM97_DIAER</name>
<reference evidence="2 3" key="1">
    <citation type="submission" date="2024-02" db="EMBL/GenBank/DDBJ databases">
        <title>De novo assembly and annotation of 12 fungi associated with fruit tree decline syndrome in Ontario, Canada.</title>
        <authorList>
            <person name="Sulman M."/>
            <person name="Ellouze W."/>
            <person name="Ilyukhin E."/>
        </authorList>
    </citation>
    <scope>NUCLEOTIDE SEQUENCE [LARGE SCALE GENOMIC DNA]</scope>
    <source>
        <strain evidence="2 3">M169</strain>
    </source>
</reference>
<comment type="caution">
    <text evidence="2">The sequence shown here is derived from an EMBL/GenBank/DDBJ whole genome shotgun (WGS) entry which is preliminary data.</text>
</comment>
<dbReference type="InterPro" id="IPR029226">
    <property type="entry name" value="Ecp2-like"/>
</dbReference>
<dbReference type="EMBL" id="JAKNSF020000003">
    <property type="protein sequence ID" value="KAK7740232.1"/>
    <property type="molecule type" value="Genomic_DNA"/>
</dbReference>
<gene>
    <name evidence="2" type="ORF">SLS63_001432</name>
</gene>
<keyword evidence="3" id="KW-1185">Reference proteome</keyword>
<organism evidence="2 3">
    <name type="scientific">Diaporthe eres</name>
    <name type="common">Phomopsis oblonga</name>
    <dbReference type="NCBI Taxonomy" id="83184"/>
    <lineage>
        <taxon>Eukaryota</taxon>
        <taxon>Fungi</taxon>
        <taxon>Dikarya</taxon>
        <taxon>Ascomycota</taxon>
        <taxon>Pezizomycotina</taxon>
        <taxon>Sordariomycetes</taxon>
        <taxon>Sordariomycetidae</taxon>
        <taxon>Diaporthales</taxon>
        <taxon>Diaporthaceae</taxon>
        <taxon>Diaporthe</taxon>
        <taxon>Diaporthe eres species complex</taxon>
    </lineage>
</organism>
<evidence type="ECO:0000259" key="1">
    <source>
        <dbReference type="Pfam" id="PF14856"/>
    </source>
</evidence>
<proteinExistence type="predicted"/>
<evidence type="ECO:0000313" key="2">
    <source>
        <dbReference type="EMBL" id="KAK7740232.1"/>
    </source>
</evidence>
<sequence>MAVVSLAKDPHPQIPGLVKNKTLNTSNDQCDPTTVGVVGGGQIKVADCFDIMDSPSTANFSVEMSDWRDSTDLLNEYYKLFTVGSCELAVKRTDGGKNTTWIGKFDIHSIINQSVELAKTGDGDQLETTHGEMNCTSKESPKALISWILRQASNDTGSGYVKLKNFPRRVEDGRKTPR</sequence>
<evidence type="ECO:0000313" key="3">
    <source>
        <dbReference type="Proteomes" id="UP001430848"/>
    </source>
</evidence>
<dbReference type="Proteomes" id="UP001430848">
    <property type="component" value="Unassembled WGS sequence"/>
</dbReference>
<feature type="domain" description="Ecp2 effector protein-like" evidence="1">
    <location>
        <begin position="41"/>
        <end position="135"/>
    </location>
</feature>
<protein>
    <recommendedName>
        <fullName evidence="1">Ecp2 effector protein-like domain-containing protein</fullName>
    </recommendedName>
</protein>
<accession>A0ABR1PM97</accession>